<name>A0A852ZS61_9ACTN</name>
<sequence>MEAVYAITGALLSVAALLTLVRIGAGPSTLDRIVAIDVLLALVACGVAVWAARSGQPWSLVALVVVTLISFVGSVAVSRLVIRRHR</sequence>
<dbReference type="PANTHER" id="PTHR34702">
    <property type="entry name" value="NA(+)/H(+) ANTIPORTER SUBUNIT F1"/>
    <property type="match status" value="1"/>
</dbReference>
<comment type="caution">
    <text evidence="9">The sequence shown here is derived from an EMBL/GenBank/DDBJ whole genome shotgun (WGS) entry which is preliminary data.</text>
</comment>
<keyword evidence="6 8" id="KW-1133">Transmembrane helix</keyword>
<evidence type="ECO:0000256" key="4">
    <source>
        <dbReference type="ARBA" id="ARBA00022475"/>
    </source>
</evidence>
<evidence type="ECO:0000256" key="7">
    <source>
        <dbReference type="ARBA" id="ARBA00023136"/>
    </source>
</evidence>
<keyword evidence="5 8" id="KW-0812">Transmembrane</keyword>
<protein>
    <submittedName>
        <fullName evidence="9">Multicomponent Na+:H+ antiporter subunit F</fullName>
    </submittedName>
</protein>
<feature type="transmembrane region" description="Helical" evidence="8">
    <location>
        <begin position="58"/>
        <end position="82"/>
    </location>
</feature>
<keyword evidence="3" id="KW-0813">Transport</keyword>
<comment type="subcellular location">
    <subcellularLocation>
        <location evidence="1">Cell membrane</location>
        <topology evidence="1">Multi-pass membrane protein</topology>
    </subcellularLocation>
</comment>
<proteinExistence type="inferred from homology"/>
<dbReference type="RefSeq" id="WP_179813220.1">
    <property type="nucleotide sequence ID" value="NZ_JACBZD010000001.1"/>
</dbReference>
<feature type="transmembrane region" description="Helical" evidence="8">
    <location>
        <begin position="6"/>
        <end position="25"/>
    </location>
</feature>
<evidence type="ECO:0000256" key="2">
    <source>
        <dbReference type="ARBA" id="ARBA00009212"/>
    </source>
</evidence>
<dbReference type="Proteomes" id="UP000567795">
    <property type="component" value="Unassembled WGS sequence"/>
</dbReference>
<organism evidence="9 10">
    <name type="scientific">Allostreptomyces psammosilenae</name>
    <dbReference type="NCBI Taxonomy" id="1892865"/>
    <lineage>
        <taxon>Bacteria</taxon>
        <taxon>Bacillati</taxon>
        <taxon>Actinomycetota</taxon>
        <taxon>Actinomycetes</taxon>
        <taxon>Kitasatosporales</taxon>
        <taxon>Streptomycetaceae</taxon>
        <taxon>Allostreptomyces</taxon>
    </lineage>
</organism>
<dbReference type="GO" id="GO:0015385">
    <property type="term" value="F:sodium:proton antiporter activity"/>
    <property type="evidence" value="ECO:0007669"/>
    <property type="project" value="TreeGrafter"/>
</dbReference>
<dbReference type="PANTHER" id="PTHR34702:SF1">
    <property type="entry name" value="NA(+)_H(+) ANTIPORTER SUBUNIT F"/>
    <property type="match status" value="1"/>
</dbReference>
<feature type="transmembrane region" description="Helical" evidence="8">
    <location>
        <begin position="32"/>
        <end position="52"/>
    </location>
</feature>
<evidence type="ECO:0000256" key="8">
    <source>
        <dbReference type="SAM" id="Phobius"/>
    </source>
</evidence>
<keyword evidence="10" id="KW-1185">Reference proteome</keyword>
<dbReference type="EMBL" id="JACBZD010000001">
    <property type="protein sequence ID" value="NYI04307.1"/>
    <property type="molecule type" value="Genomic_DNA"/>
</dbReference>
<evidence type="ECO:0000256" key="6">
    <source>
        <dbReference type="ARBA" id="ARBA00022989"/>
    </source>
</evidence>
<dbReference type="AlphaFoldDB" id="A0A852ZS61"/>
<evidence type="ECO:0000313" key="9">
    <source>
        <dbReference type="EMBL" id="NYI04307.1"/>
    </source>
</evidence>
<evidence type="ECO:0000256" key="5">
    <source>
        <dbReference type="ARBA" id="ARBA00022692"/>
    </source>
</evidence>
<dbReference type="Pfam" id="PF04066">
    <property type="entry name" value="MrpF_PhaF"/>
    <property type="match status" value="1"/>
</dbReference>
<keyword evidence="4" id="KW-1003">Cell membrane</keyword>
<accession>A0A852ZS61</accession>
<gene>
    <name evidence="9" type="ORF">FHU37_001250</name>
</gene>
<dbReference type="InterPro" id="IPR007208">
    <property type="entry name" value="MrpF/PhaF-like"/>
</dbReference>
<comment type="similarity">
    <text evidence="2">Belongs to the CPA3 antiporters (TC 2.A.63) subunit F family.</text>
</comment>
<dbReference type="GO" id="GO:0005886">
    <property type="term" value="C:plasma membrane"/>
    <property type="evidence" value="ECO:0007669"/>
    <property type="project" value="UniProtKB-SubCell"/>
</dbReference>
<keyword evidence="7 8" id="KW-0472">Membrane</keyword>
<evidence type="ECO:0000256" key="3">
    <source>
        <dbReference type="ARBA" id="ARBA00022448"/>
    </source>
</evidence>
<evidence type="ECO:0000313" key="10">
    <source>
        <dbReference type="Proteomes" id="UP000567795"/>
    </source>
</evidence>
<reference evidence="9 10" key="1">
    <citation type="submission" date="2020-07" db="EMBL/GenBank/DDBJ databases">
        <title>Sequencing the genomes of 1000 actinobacteria strains.</title>
        <authorList>
            <person name="Klenk H.-P."/>
        </authorList>
    </citation>
    <scope>NUCLEOTIDE SEQUENCE [LARGE SCALE GENOMIC DNA]</scope>
    <source>
        <strain evidence="9 10">DSM 42178</strain>
    </source>
</reference>
<evidence type="ECO:0000256" key="1">
    <source>
        <dbReference type="ARBA" id="ARBA00004651"/>
    </source>
</evidence>